<evidence type="ECO:0000256" key="4">
    <source>
        <dbReference type="ARBA" id="ARBA00022691"/>
    </source>
</evidence>
<feature type="domain" description="Type II methyltransferase M.TaqI-like" evidence="6">
    <location>
        <begin position="401"/>
        <end position="615"/>
    </location>
</feature>
<sequence>MNKTAIKNFAIWARNKLIADIQYRAGLMGITADGIKDPLPQSTGTMEFYDIGTSEPYAISGDAIPQRKKLVEVIRKKENDSNYATAYKYILEEVAYTWFNRLIAIRFMEVNDYLPSHIRVLSSESGKIEPDLVTTPFDAELAFTSAEEETVLRLKTENKLDELFRLLFIKQCNALNEILPALFEKTSDYTELLLNLSVVDREGVVYHLTHDIPEQDFDITHLDEDGNPTGQVEIIGWLYQYYNTEPKNAAFAKNGKITKEEIPAVTQLFTPDWIVRYMVENSLGRIFIDKRKEQGVYADGRGLDEMSWDEVEAKRISNEEEIAGQMGWKYYLPEAAQTREVRQQLDEVQKQNEYKDVRDIKVIDPCMGSGHILVYAFDVLMKMYENDGYSQRDAAQCILEHNLFGLDIDERAAQLAYFAVMMKARQYDRRIFSRGIQPHVYAIAESNDIDAYTRDYFVNNDPKLKSALDSIISDLRDAKEYGSILTVAPVDFAALYARMDEVQNDISLYRESALNTILPLIHVAESLAQKYDVVVTNPPYMGSGNMDARLSEYVKKHYPDSKSDLFAVFIERCGQMTGKNRYQAMITQHAWMSLASYEKLRNKLQNACIVNMAHLGARAFEDVSGEMVQTTSFVLMNVHIKGTEGVYCRLIDGTNAQEKETAFFATVNRFIAKQDSFEKIPGAPVSAYVAGDTLATLYQNGQTISKIGDVKIGMGTGNNDLFLKSWWEIEEGKIDYSITNKSQLDYSNKKYFPYSKGGERKRWYGNHEFVIWFNRSGQNKMKQTSGHRENGGYDFYFHKGITWSYSTMAPFSVRIMPTGFVFDVNGSSLFLPEQYYNYVLCFLQSCVGRFIIDSIKSAFSIQAGTIRNLPVIGNTTPKIEALANECVTLSQQDWDSYETSWDFKGHPLVLGRLPEPVWGDVPDKVAFQNTSLSYTYQIYWKKTCEYRFEKLKANEEELNRIFIDIYGLQDELTPEVADKDVTVHRIFDTKDDVPEFMQGSSYVRTKRDEIVSLLSYAVGCMFGRYSPDKPGLVYAGGDWDAVYRMQHETYLVEGKPIRLVDGKILAVKPTGYNQIAVDGEWKNLSYSVDADNIIPITDEEYMEDDIVSRLCDWLKAVYGADTLEENLDFIAGALGGKGNSSREIIRNYFLKDFFKDHCKTYQKRPIYWLFDSGKQNGFKALIYLHRYTLDTIGNLRVDYLHKMQRVYESEINRMQDMIDHSQNAREVAASTKRKEKLQKQLKECRDYDEMIAHLALSRIELDLDDGVKVNYEKIQTASDGKKYSVLAKI</sequence>
<dbReference type="EMBL" id="FRAH01000012">
    <property type="protein sequence ID" value="SHK00714.1"/>
    <property type="molecule type" value="Genomic_DNA"/>
</dbReference>
<dbReference type="NCBIfam" id="NF033452">
    <property type="entry name" value="BREX_1_MTaseX"/>
    <property type="match status" value="1"/>
</dbReference>
<evidence type="ECO:0000313" key="7">
    <source>
        <dbReference type="EMBL" id="SHK00714.1"/>
    </source>
</evidence>
<keyword evidence="4" id="KW-0949">S-adenosyl-L-methionine</keyword>
<proteinExistence type="predicted"/>
<dbReference type="GO" id="GO:0009007">
    <property type="term" value="F:site-specific DNA-methyltransferase (adenine-specific) activity"/>
    <property type="evidence" value="ECO:0007669"/>
    <property type="project" value="UniProtKB-EC"/>
</dbReference>
<dbReference type="RefSeq" id="WP_072849727.1">
    <property type="nucleotide sequence ID" value="NZ_FRAH01000012.1"/>
</dbReference>
<evidence type="ECO:0000256" key="5">
    <source>
        <dbReference type="ARBA" id="ARBA00047942"/>
    </source>
</evidence>
<keyword evidence="2 7" id="KW-0489">Methyltransferase</keyword>
<dbReference type="InterPro" id="IPR050953">
    <property type="entry name" value="N4_N6_ade-DNA_methylase"/>
</dbReference>
<accession>A0A1M6NYJ4</accession>
<dbReference type="EC" id="2.1.1.72" evidence="1"/>
<dbReference type="GO" id="GO:0003676">
    <property type="term" value="F:nucleic acid binding"/>
    <property type="evidence" value="ECO:0007669"/>
    <property type="project" value="InterPro"/>
</dbReference>
<dbReference type="GO" id="GO:0032259">
    <property type="term" value="P:methylation"/>
    <property type="evidence" value="ECO:0007669"/>
    <property type="project" value="UniProtKB-KW"/>
</dbReference>
<evidence type="ECO:0000256" key="1">
    <source>
        <dbReference type="ARBA" id="ARBA00011900"/>
    </source>
</evidence>
<dbReference type="GO" id="GO:0006304">
    <property type="term" value="P:DNA modification"/>
    <property type="evidence" value="ECO:0007669"/>
    <property type="project" value="InterPro"/>
</dbReference>
<protein>
    <recommendedName>
        <fullName evidence="1">site-specific DNA-methyltransferase (adenine-specific)</fullName>
        <ecNumber evidence="1">2.1.1.72</ecNumber>
    </recommendedName>
</protein>
<dbReference type="Proteomes" id="UP000183975">
    <property type="component" value="Unassembled WGS sequence"/>
</dbReference>
<dbReference type="PANTHER" id="PTHR33841">
    <property type="entry name" value="DNA METHYLTRANSFERASE YEEA-RELATED"/>
    <property type="match status" value="1"/>
</dbReference>
<dbReference type="InterPro" id="IPR002052">
    <property type="entry name" value="DNA_methylase_N6_adenine_CS"/>
</dbReference>
<keyword evidence="3 7" id="KW-0808">Transferase</keyword>
<dbReference type="InterPro" id="IPR029063">
    <property type="entry name" value="SAM-dependent_MTases_sf"/>
</dbReference>
<dbReference type="Pfam" id="PF07669">
    <property type="entry name" value="Eco57I"/>
    <property type="match status" value="1"/>
</dbReference>
<keyword evidence="8" id="KW-1185">Reference proteome</keyword>
<dbReference type="PROSITE" id="PS00092">
    <property type="entry name" value="N6_MTASE"/>
    <property type="match status" value="1"/>
</dbReference>
<evidence type="ECO:0000256" key="2">
    <source>
        <dbReference type="ARBA" id="ARBA00022603"/>
    </source>
</evidence>
<name>A0A1M6NYJ4_9FIRM</name>
<dbReference type="InterPro" id="IPR011639">
    <property type="entry name" value="MethylTrfase_TaqI-like_dom"/>
</dbReference>
<gene>
    <name evidence="7" type="ORF">SAMN02745138_00969</name>
</gene>
<evidence type="ECO:0000313" key="8">
    <source>
        <dbReference type="Proteomes" id="UP000183975"/>
    </source>
</evidence>
<evidence type="ECO:0000256" key="3">
    <source>
        <dbReference type="ARBA" id="ARBA00022679"/>
    </source>
</evidence>
<organism evidence="7 8">
    <name type="scientific">Anaerotignum lactatifermentans DSM 14214</name>
    <dbReference type="NCBI Taxonomy" id="1121323"/>
    <lineage>
        <taxon>Bacteria</taxon>
        <taxon>Bacillati</taxon>
        <taxon>Bacillota</taxon>
        <taxon>Clostridia</taxon>
        <taxon>Lachnospirales</taxon>
        <taxon>Anaerotignaceae</taxon>
        <taxon>Anaerotignum</taxon>
    </lineage>
</organism>
<comment type="catalytic activity">
    <reaction evidence="5">
        <text>a 2'-deoxyadenosine in DNA + S-adenosyl-L-methionine = an N(6)-methyl-2'-deoxyadenosine in DNA + S-adenosyl-L-homocysteine + H(+)</text>
        <dbReference type="Rhea" id="RHEA:15197"/>
        <dbReference type="Rhea" id="RHEA-COMP:12418"/>
        <dbReference type="Rhea" id="RHEA-COMP:12419"/>
        <dbReference type="ChEBI" id="CHEBI:15378"/>
        <dbReference type="ChEBI" id="CHEBI:57856"/>
        <dbReference type="ChEBI" id="CHEBI:59789"/>
        <dbReference type="ChEBI" id="CHEBI:90615"/>
        <dbReference type="ChEBI" id="CHEBI:90616"/>
        <dbReference type="EC" id="2.1.1.72"/>
    </reaction>
</comment>
<evidence type="ECO:0000259" key="6">
    <source>
        <dbReference type="Pfam" id="PF07669"/>
    </source>
</evidence>
<dbReference type="InterPro" id="IPR047939">
    <property type="entry name" value="BREX_1_PglX"/>
</dbReference>
<dbReference type="SUPFAM" id="SSF53335">
    <property type="entry name" value="S-adenosyl-L-methionine-dependent methyltransferases"/>
    <property type="match status" value="1"/>
</dbReference>
<dbReference type="PANTHER" id="PTHR33841:SF1">
    <property type="entry name" value="DNA METHYLTRANSFERASE A"/>
    <property type="match status" value="1"/>
</dbReference>
<dbReference type="OrthoDB" id="32195at2"/>
<dbReference type="Gene3D" id="3.40.50.150">
    <property type="entry name" value="Vaccinia Virus protein VP39"/>
    <property type="match status" value="1"/>
</dbReference>
<reference evidence="7 8" key="1">
    <citation type="submission" date="2016-11" db="EMBL/GenBank/DDBJ databases">
        <authorList>
            <person name="Jaros S."/>
            <person name="Januszkiewicz K."/>
            <person name="Wedrychowicz H."/>
        </authorList>
    </citation>
    <scope>NUCLEOTIDE SEQUENCE [LARGE SCALE GENOMIC DNA]</scope>
    <source>
        <strain evidence="7 8">DSM 14214</strain>
    </source>
</reference>